<dbReference type="PRINTS" id="PR01534">
    <property type="entry name" value="VOMERONASL1R"/>
</dbReference>
<evidence type="ECO:0000256" key="4">
    <source>
        <dbReference type="ARBA" id="ARBA00022475"/>
    </source>
</evidence>
<comment type="subcellular location">
    <subcellularLocation>
        <location evidence="2 13">Cell membrane</location>
        <topology evidence="2 13">Multi-pass membrane protein</topology>
    </subcellularLocation>
</comment>
<evidence type="ECO:0000256" key="6">
    <source>
        <dbReference type="ARBA" id="ARBA00022692"/>
    </source>
</evidence>
<feature type="transmembrane region" description="Helical" evidence="13">
    <location>
        <begin position="265"/>
        <end position="291"/>
    </location>
</feature>
<dbReference type="SUPFAM" id="SSF81321">
    <property type="entry name" value="Family A G protein-coupled receptor-like"/>
    <property type="match status" value="1"/>
</dbReference>
<keyword evidence="4 13" id="KW-1003">Cell membrane</keyword>
<feature type="transmembrane region" description="Helical" evidence="13">
    <location>
        <begin position="162"/>
        <end position="182"/>
    </location>
</feature>
<keyword evidence="10 13" id="KW-0675">Receptor</keyword>
<keyword evidence="8 13" id="KW-0297">G-protein coupled receptor</keyword>
<keyword evidence="6 13" id="KW-0812">Transmembrane</keyword>
<keyword evidence="15" id="KW-1185">Reference proteome</keyword>
<proteinExistence type="inferred from homology"/>
<evidence type="ECO:0000256" key="5">
    <source>
        <dbReference type="ARBA" id="ARBA00022507"/>
    </source>
</evidence>
<dbReference type="InterPro" id="IPR004072">
    <property type="entry name" value="Vmron_rcpt_1"/>
</dbReference>
<keyword evidence="12 13" id="KW-0807">Transducer</keyword>
<comment type="similarity">
    <text evidence="3 13">Belongs to the G-protein coupled receptor 1 family.</text>
</comment>
<feature type="transmembrane region" description="Helical" evidence="13">
    <location>
        <begin position="75"/>
        <end position="93"/>
    </location>
</feature>
<feature type="transmembrane region" description="Helical" evidence="13">
    <location>
        <begin position="123"/>
        <end position="141"/>
    </location>
</feature>
<feature type="domain" description="G-protein coupled receptors family 1 profile" evidence="14">
    <location>
        <begin position="52"/>
        <end position="316"/>
    </location>
</feature>
<dbReference type="Gene3D" id="1.20.1070.10">
    <property type="entry name" value="Rhodopsin 7-helix transmembrane proteins"/>
    <property type="match status" value="1"/>
</dbReference>
<dbReference type="GO" id="GO:0007606">
    <property type="term" value="P:sensory perception of chemical stimulus"/>
    <property type="evidence" value="ECO:0007669"/>
    <property type="project" value="UniProtKB-ARBA"/>
</dbReference>
<evidence type="ECO:0000256" key="13">
    <source>
        <dbReference type="RuleBase" id="RU364061"/>
    </source>
</evidence>
<evidence type="ECO:0000256" key="1">
    <source>
        <dbReference type="ARBA" id="ARBA00003878"/>
    </source>
</evidence>
<keyword evidence="11" id="KW-0325">Glycoprotein</keyword>
<feature type="transmembrane region" description="Helical" evidence="13">
    <location>
        <begin position="297"/>
        <end position="316"/>
    </location>
</feature>
<evidence type="ECO:0000256" key="12">
    <source>
        <dbReference type="ARBA" id="ARBA00023224"/>
    </source>
</evidence>
<accession>A0A6P5P2R1</accession>
<evidence type="ECO:0000256" key="11">
    <source>
        <dbReference type="ARBA" id="ARBA00023180"/>
    </source>
</evidence>
<evidence type="ECO:0000259" key="14">
    <source>
        <dbReference type="PROSITE" id="PS50262"/>
    </source>
</evidence>
<dbReference type="RefSeq" id="XP_021010463.1">
    <property type="nucleotide sequence ID" value="XM_021154804.1"/>
</dbReference>
<gene>
    <name evidence="16" type="primary">LOC110288460</name>
</gene>
<organism evidence="15 16">
    <name type="scientific">Mus caroli</name>
    <name type="common">Ryukyu mouse</name>
    <name type="synonym">Ricefield mouse</name>
    <dbReference type="NCBI Taxonomy" id="10089"/>
    <lineage>
        <taxon>Eukaryota</taxon>
        <taxon>Metazoa</taxon>
        <taxon>Chordata</taxon>
        <taxon>Craniata</taxon>
        <taxon>Vertebrata</taxon>
        <taxon>Euteleostomi</taxon>
        <taxon>Mammalia</taxon>
        <taxon>Eutheria</taxon>
        <taxon>Euarchontoglires</taxon>
        <taxon>Glires</taxon>
        <taxon>Rodentia</taxon>
        <taxon>Myomorpha</taxon>
        <taxon>Muroidea</taxon>
        <taxon>Muridae</taxon>
        <taxon>Murinae</taxon>
        <taxon>Mus</taxon>
        <taxon>Mus</taxon>
    </lineage>
</organism>
<reference evidence="16" key="1">
    <citation type="submission" date="2025-08" db="UniProtKB">
        <authorList>
            <consortium name="RefSeq"/>
        </authorList>
    </citation>
    <scope>IDENTIFICATION</scope>
</reference>
<comment type="function">
    <text evidence="1">Putative pheromone receptor.</text>
</comment>
<dbReference type="GeneID" id="110288460"/>
<protein>
    <recommendedName>
        <fullName evidence="13">Vomeronasal type-1 receptor</fullName>
    </recommendedName>
</protein>
<feature type="transmembrane region" description="Helical" evidence="13">
    <location>
        <begin position="40"/>
        <end position="63"/>
    </location>
</feature>
<dbReference type="GO" id="GO:0005886">
    <property type="term" value="C:plasma membrane"/>
    <property type="evidence" value="ECO:0007669"/>
    <property type="project" value="UniProtKB-SubCell"/>
</dbReference>
<feature type="transmembrane region" description="Helical" evidence="13">
    <location>
        <begin position="220"/>
        <end position="238"/>
    </location>
</feature>
<sequence>MDSFRIENGDCVSTFTLPFNILSLRTRTDSMEASELSIRMVFIFLTTIGILGNFTLLYHYIYFYLTRYRLRSTDWILIHLIVANILTVLGKGVPQTISSFGFTDFLNDIGCKLVSSLHRVGRGASIGSTSLLSVFQAIVISPRNSRDSELKVRTHKCICCSVYLNWLIYLFINSVNLVYLRARNGNESTTNLKSFFFCYSVRHDPTSDILYATLLSSPEVILLGLMLWASGSMVLTLYRHKQMMQYISRTSLSSRSSPASRATKTILLLVCTFVSFYTISSACHSFVTLLYNPSWSLVNMTAMSSLLFPTVCPFLLMSQGSRISSYLKRNIHFP</sequence>
<dbReference type="KEGG" id="mcal:110288460"/>
<keyword evidence="9 13" id="KW-0472">Membrane</keyword>
<dbReference type="Proteomes" id="UP000515126">
    <property type="component" value="Unplaced"/>
</dbReference>
<dbReference type="GO" id="GO:0016503">
    <property type="term" value="F:pheromone receptor activity"/>
    <property type="evidence" value="ECO:0007669"/>
    <property type="project" value="InterPro"/>
</dbReference>
<dbReference type="InterPro" id="IPR017452">
    <property type="entry name" value="GPCR_Rhodpsn_7TM"/>
</dbReference>
<dbReference type="PROSITE" id="PS50262">
    <property type="entry name" value="G_PROTEIN_RECEP_F1_2"/>
    <property type="match status" value="1"/>
</dbReference>
<evidence type="ECO:0000256" key="3">
    <source>
        <dbReference type="ARBA" id="ARBA00010663"/>
    </source>
</evidence>
<dbReference type="FunFam" id="1.20.1070.10:FF:000033">
    <property type="entry name" value="Vomeronasal type-1 receptor"/>
    <property type="match status" value="1"/>
</dbReference>
<name>A0A6P5P2R1_MUSCR</name>
<keyword evidence="5 13" id="KW-0589">Pheromone response</keyword>
<evidence type="ECO:0000256" key="2">
    <source>
        <dbReference type="ARBA" id="ARBA00004651"/>
    </source>
</evidence>
<evidence type="ECO:0000256" key="7">
    <source>
        <dbReference type="ARBA" id="ARBA00022989"/>
    </source>
</evidence>
<evidence type="ECO:0000256" key="8">
    <source>
        <dbReference type="ARBA" id="ARBA00023040"/>
    </source>
</evidence>
<dbReference type="Pfam" id="PF03402">
    <property type="entry name" value="V1R"/>
    <property type="match status" value="1"/>
</dbReference>
<evidence type="ECO:0000256" key="9">
    <source>
        <dbReference type="ARBA" id="ARBA00023136"/>
    </source>
</evidence>
<evidence type="ECO:0000313" key="15">
    <source>
        <dbReference type="Proteomes" id="UP000515126"/>
    </source>
</evidence>
<dbReference type="GO" id="GO:0019236">
    <property type="term" value="P:response to pheromone"/>
    <property type="evidence" value="ECO:0007669"/>
    <property type="project" value="UniProtKB-KW"/>
</dbReference>
<dbReference type="AlphaFoldDB" id="A0A6P5P2R1"/>
<keyword evidence="7 13" id="KW-1133">Transmembrane helix</keyword>
<dbReference type="PANTHER" id="PTHR24062">
    <property type="entry name" value="VOMERONASAL TYPE-1 RECEPTOR"/>
    <property type="match status" value="1"/>
</dbReference>
<evidence type="ECO:0000256" key="10">
    <source>
        <dbReference type="ARBA" id="ARBA00023170"/>
    </source>
</evidence>
<evidence type="ECO:0000313" key="16">
    <source>
        <dbReference type="RefSeq" id="XP_021010463.1"/>
    </source>
</evidence>